<organism evidence="3 4">
    <name type="scientific">Glaciecola nitratireducens (strain JCM 12485 / KCTC 12276 / FR1064)</name>
    <dbReference type="NCBI Taxonomy" id="1085623"/>
    <lineage>
        <taxon>Bacteria</taxon>
        <taxon>Pseudomonadati</taxon>
        <taxon>Pseudomonadota</taxon>
        <taxon>Gammaproteobacteria</taxon>
        <taxon>Alteromonadales</taxon>
        <taxon>Alteromonadaceae</taxon>
        <taxon>Brumicola</taxon>
    </lineage>
</organism>
<dbReference type="AlphaFoldDB" id="G4QET1"/>
<keyword evidence="4" id="KW-1185">Reference proteome</keyword>
<dbReference type="InterPro" id="IPR050356">
    <property type="entry name" value="SulA_CellDiv_inhibitor"/>
</dbReference>
<evidence type="ECO:0000256" key="1">
    <source>
        <dbReference type="ARBA" id="ARBA00022763"/>
    </source>
</evidence>
<dbReference type="PANTHER" id="PTHR35369">
    <property type="entry name" value="BLR3025 PROTEIN-RELATED"/>
    <property type="match status" value="1"/>
</dbReference>
<protein>
    <submittedName>
        <fullName evidence="3">Nucleotidyltransferase/DNA polymerase involved in DNA repair</fullName>
    </submittedName>
</protein>
<keyword evidence="1" id="KW-0227">DNA damage</keyword>
<accession>G4QET1</accession>
<name>G4QET1_GLANF</name>
<dbReference type="KEGG" id="gni:GNIT_0039"/>
<dbReference type="SUPFAM" id="SSF56672">
    <property type="entry name" value="DNA/RNA polymerases"/>
    <property type="match status" value="1"/>
</dbReference>
<dbReference type="EMBL" id="CP003060">
    <property type="protein sequence ID" value="AEP28194.1"/>
    <property type="molecule type" value="Genomic_DNA"/>
</dbReference>
<dbReference type="CDD" id="cd03468">
    <property type="entry name" value="PolY_like"/>
    <property type="match status" value="1"/>
</dbReference>
<gene>
    <name evidence="3" type="ordered locus">GNIT_0039</name>
</gene>
<dbReference type="GO" id="GO:0016740">
    <property type="term" value="F:transferase activity"/>
    <property type="evidence" value="ECO:0007669"/>
    <property type="project" value="UniProtKB-KW"/>
</dbReference>
<evidence type="ECO:0000259" key="2">
    <source>
        <dbReference type="Pfam" id="PF00817"/>
    </source>
</evidence>
<keyword evidence="3" id="KW-0808">Transferase</keyword>
<dbReference type="STRING" id="1085623.GNIT_0039"/>
<evidence type="ECO:0000313" key="4">
    <source>
        <dbReference type="Proteomes" id="UP000009282"/>
    </source>
</evidence>
<dbReference type="InterPro" id="IPR043502">
    <property type="entry name" value="DNA/RNA_pol_sf"/>
</dbReference>
<dbReference type="HOGENOM" id="CLU_028184_0_0_6"/>
<sequence>MQFDTSSLWIYLYLPNLQLNIQQAHAEQLSAANKQAKTQETAAQIVYHPKLNQVLQLNAQAQKLGIKKGMGLASASIICSHLVVSEYKETIAVQALQELANQLYLVTSDIVIDEPSGLFLRAQNMLRLYGNLTQYWQVIQEVINKQGYDVYYASAYSVNVAKLIAKHEQRYMGDDKKQIQQQLQQCSLLLTDIDKKDIEKLQRIGIKNIADLFDQPLSAFASRVSKFSLQIMSELRGESAAKLRFYQPPQRYEHYLELLYDVELTARLLPVIRKCLDALEAYLLVRNGLALSIHITLFQREHEPITQVINSALPIYKSAHWLDIIALRFEHLALSSGVYGITIRCEKIEQADGCESDFFSEKSTHVAAMTLLSRLKAKLGEQQVKLMQYHDDYRPECCTQLSAKAVDNEAHKAIHTTRNSATKPHFLDRPGFLLRAPIPLNAKVSIIDGPERIASGWWDNHEVQRDYFLAESHQGQQMWIFRTLDENWFVHGYFI</sequence>
<dbReference type="InterPro" id="IPR001126">
    <property type="entry name" value="UmuC"/>
</dbReference>
<dbReference type="RefSeq" id="WP_014107073.1">
    <property type="nucleotide sequence ID" value="NC_016041.1"/>
</dbReference>
<proteinExistence type="predicted"/>
<dbReference type="Proteomes" id="UP000009282">
    <property type="component" value="Chromosome"/>
</dbReference>
<dbReference type="Pfam" id="PF00817">
    <property type="entry name" value="IMS"/>
    <property type="match status" value="1"/>
</dbReference>
<dbReference type="GO" id="GO:0006281">
    <property type="term" value="P:DNA repair"/>
    <property type="evidence" value="ECO:0007669"/>
    <property type="project" value="InterPro"/>
</dbReference>
<dbReference type="OrthoDB" id="5298951at2"/>
<dbReference type="eggNOG" id="COG0389">
    <property type="taxonomic scope" value="Bacteria"/>
</dbReference>
<reference evidence="3 4" key="1">
    <citation type="journal article" date="2011" name="J. Bacteriol.">
        <title>Complete genome sequence of seawater bacterium Glaciecola nitratireducens FR1064T.</title>
        <authorList>
            <person name="Bian F."/>
            <person name="Qin Q.L."/>
            <person name="Xie B.B."/>
            <person name="Shu Y.L."/>
            <person name="Zhang X.Y."/>
            <person name="Yu Y."/>
            <person name="Chen B."/>
            <person name="Chen X.L."/>
            <person name="Zhou B.C."/>
            <person name="Zhang Y.Z."/>
        </authorList>
    </citation>
    <scope>NUCLEOTIDE SEQUENCE [LARGE SCALE GENOMIC DNA]</scope>
    <source>
        <strain evidence="4">JCM 12485 / KCTC 12276 / FR1064</strain>
    </source>
</reference>
<feature type="domain" description="UmuC" evidence="2">
    <location>
        <begin position="45"/>
        <end position="165"/>
    </location>
</feature>
<dbReference type="PANTHER" id="PTHR35369:SF2">
    <property type="entry name" value="BLR3025 PROTEIN"/>
    <property type="match status" value="1"/>
</dbReference>
<evidence type="ECO:0000313" key="3">
    <source>
        <dbReference type="EMBL" id="AEP28194.1"/>
    </source>
</evidence>